<comment type="function">
    <text evidence="2">Secreted tripeptidyl-peptidase which degrades proteins at acidic pHs and is involved in virulence.</text>
</comment>
<comment type="caution">
    <text evidence="18">The sequence shown here is derived from an EMBL/GenBank/DDBJ whole genome shotgun (WGS) entry which is preliminary data.</text>
</comment>
<evidence type="ECO:0000259" key="17">
    <source>
        <dbReference type="PROSITE" id="PS51695"/>
    </source>
</evidence>
<dbReference type="InterPro" id="IPR023828">
    <property type="entry name" value="Peptidase_S8_Ser-AS"/>
</dbReference>
<keyword evidence="12" id="KW-0843">Virulence</keyword>
<reference evidence="18 19" key="1">
    <citation type="journal article" date="2018" name="Evol. Lett.">
        <title>Horizontal gene cluster transfer increased hallucinogenic mushroom diversity.</title>
        <authorList>
            <person name="Reynolds H.T."/>
            <person name="Vijayakumar V."/>
            <person name="Gluck-Thaler E."/>
            <person name="Korotkin H.B."/>
            <person name="Matheny P.B."/>
            <person name="Slot J.C."/>
        </authorList>
    </citation>
    <scope>NUCLEOTIDE SEQUENCE [LARGE SCALE GENOMIC DNA]</scope>
    <source>
        <strain evidence="18 19">SRW20</strain>
    </source>
</reference>
<feature type="binding site" evidence="15">
    <location>
        <position position="625"/>
    </location>
    <ligand>
        <name>Ca(2+)</name>
        <dbReference type="ChEBI" id="CHEBI:29108"/>
    </ligand>
</feature>
<evidence type="ECO:0000256" key="5">
    <source>
        <dbReference type="ARBA" id="ARBA00022525"/>
    </source>
</evidence>
<feature type="active site" description="Charge relay system" evidence="15">
    <location>
        <position position="1414"/>
    </location>
</feature>
<dbReference type="EMBL" id="NHYE01005599">
    <property type="protein sequence ID" value="PPQ68262.1"/>
    <property type="molecule type" value="Genomic_DNA"/>
</dbReference>
<keyword evidence="9 15" id="KW-0378">Hydrolase</keyword>
<keyword evidence="6 15" id="KW-0645">Protease</keyword>
<dbReference type="GO" id="GO:0008240">
    <property type="term" value="F:tripeptidyl-peptidase activity"/>
    <property type="evidence" value="ECO:0007669"/>
    <property type="project" value="UniProtKB-EC"/>
</dbReference>
<dbReference type="InParanoid" id="A0A409VPQ6"/>
<dbReference type="InterPro" id="IPR050819">
    <property type="entry name" value="Tripeptidyl-peptidase_I"/>
</dbReference>
<keyword evidence="5" id="KW-0964">Secreted</keyword>
<dbReference type="InterPro" id="IPR036852">
    <property type="entry name" value="Peptidase_S8/S53_dom_sf"/>
</dbReference>
<dbReference type="FunFam" id="3.40.50.200:FF:000015">
    <property type="entry name" value="Tripeptidyl peptidase A"/>
    <property type="match status" value="1"/>
</dbReference>
<name>A0A409VPQ6_9AGAR</name>
<evidence type="ECO:0000256" key="8">
    <source>
        <dbReference type="ARBA" id="ARBA00022729"/>
    </source>
</evidence>
<dbReference type="SMART" id="SM00944">
    <property type="entry name" value="Pro-kuma_activ"/>
    <property type="match status" value="2"/>
</dbReference>
<feature type="signal peptide" evidence="16">
    <location>
        <begin position="1"/>
        <end position="21"/>
    </location>
</feature>
<evidence type="ECO:0000256" key="6">
    <source>
        <dbReference type="ARBA" id="ARBA00022670"/>
    </source>
</evidence>
<dbReference type="SUPFAM" id="SSF52743">
    <property type="entry name" value="Subtilisin-like"/>
    <property type="match status" value="2"/>
</dbReference>
<dbReference type="CDD" id="cd04056">
    <property type="entry name" value="Peptidases_S53"/>
    <property type="match status" value="2"/>
</dbReference>
<feature type="binding site" evidence="15">
    <location>
        <position position="1477"/>
    </location>
    <ligand>
        <name>Ca(2+)</name>
        <dbReference type="ChEBI" id="CHEBI:29108"/>
    </ligand>
</feature>
<evidence type="ECO:0000313" key="18">
    <source>
        <dbReference type="EMBL" id="PPQ68262.1"/>
    </source>
</evidence>
<dbReference type="Proteomes" id="UP000284706">
    <property type="component" value="Unassembled WGS sequence"/>
</dbReference>
<dbReference type="OrthoDB" id="409122at2759"/>
<feature type="active site" description="Charge relay system" evidence="15">
    <location>
        <position position="1203"/>
    </location>
</feature>
<proteinExistence type="predicted"/>
<feature type="binding site" evidence="15">
    <location>
        <position position="606"/>
    </location>
    <ligand>
        <name>Ca(2+)</name>
        <dbReference type="ChEBI" id="CHEBI:29108"/>
    </ligand>
</feature>
<organism evidence="18 19">
    <name type="scientific">Gymnopilus dilepis</name>
    <dbReference type="NCBI Taxonomy" id="231916"/>
    <lineage>
        <taxon>Eukaryota</taxon>
        <taxon>Fungi</taxon>
        <taxon>Dikarya</taxon>
        <taxon>Basidiomycota</taxon>
        <taxon>Agaricomycotina</taxon>
        <taxon>Agaricomycetes</taxon>
        <taxon>Agaricomycetidae</taxon>
        <taxon>Agaricales</taxon>
        <taxon>Agaricineae</taxon>
        <taxon>Hymenogastraceae</taxon>
        <taxon>Gymnopilus</taxon>
    </lineage>
</organism>
<evidence type="ECO:0000313" key="19">
    <source>
        <dbReference type="Proteomes" id="UP000284706"/>
    </source>
</evidence>
<evidence type="ECO:0000256" key="12">
    <source>
        <dbReference type="ARBA" id="ARBA00023026"/>
    </source>
</evidence>
<feature type="binding site" evidence="15">
    <location>
        <position position="1457"/>
    </location>
    <ligand>
        <name>Ca(2+)</name>
        <dbReference type="ChEBI" id="CHEBI:29108"/>
    </ligand>
</feature>
<dbReference type="PANTHER" id="PTHR14218">
    <property type="entry name" value="PROTEASE S8 TRIPEPTIDYL PEPTIDASE I CLN2"/>
    <property type="match status" value="1"/>
</dbReference>
<feature type="binding site" evidence="15">
    <location>
        <position position="627"/>
    </location>
    <ligand>
        <name>Ca(2+)</name>
        <dbReference type="ChEBI" id="CHEBI:29108"/>
    </ligand>
</feature>
<keyword evidence="13" id="KW-0865">Zymogen</keyword>
<feature type="binding site" evidence="15">
    <location>
        <position position="1456"/>
    </location>
    <ligand>
        <name>Ca(2+)</name>
        <dbReference type="ChEBI" id="CHEBI:29108"/>
    </ligand>
</feature>
<feature type="domain" description="Peptidase S53" evidence="17">
    <location>
        <begin position="229"/>
        <end position="647"/>
    </location>
</feature>
<dbReference type="CDD" id="cd11377">
    <property type="entry name" value="Pro-peptidase_S53"/>
    <property type="match status" value="2"/>
</dbReference>
<dbReference type="STRING" id="231916.A0A409VPQ6"/>
<evidence type="ECO:0000256" key="3">
    <source>
        <dbReference type="ARBA" id="ARBA00004239"/>
    </source>
</evidence>
<dbReference type="InterPro" id="IPR030400">
    <property type="entry name" value="Sedolisin_dom"/>
</dbReference>
<gene>
    <name evidence="18" type="ORF">CVT26_006178</name>
</gene>
<dbReference type="CDD" id="cd20557">
    <property type="entry name" value="CYCLIN_ScPCL1-like"/>
    <property type="match status" value="1"/>
</dbReference>
<dbReference type="GO" id="GO:0006508">
    <property type="term" value="P:proteolysis"/>
    <property type="evidence" value="ECO:0007669"/>
    <property type="project" value="UniProtKB-KW"/>
</dbReference>
<evidence type="ECO:0000256" key="11">
    <source>
        <dbReference type="ARBA" id="ARBA00022837"/>
    </source>
</evidence>
<dbReference type="PANTHER" id="PTHR14218:SF15">
    <property type="entry name" value="TRIPEPTIDYL-PEPTIDASE 1"/>
    <property type="match status" value="1"/>
</dbReference>
<feature type="active site" description="Charge relay system" evidence="15">
    <location>
        <position position="305"/>
    </location>
</feature>
<keyword evidence="14" id="KW-0325">Glycoprotein</keyword>
<sequence length="1516" mass="166491">MRIPLLRTFSLILLGISLSFAAPSKECAYKVKEEIYPPRGWVRQSRPHPDHRISLRIGLPQPNFPLLEKHLYEVSDPDHPRYGEHLSKEEVEALTAPHPHSLDALDRWLAGFDLKEEDLTRSPGKDWITLTIPVSLAEKMLDTTYHVWEHAESGDQLVRTTKYSLPGDLHEHVDVIQPTTLFGRFKRDRATIFRVDEIPEELGEVAVELIPAAVETVSGVTVDQSCNATITIHCLQQLYNAVGYTPSANPNNSIGATGYLEEFANIQDLQSFYADQRPDALNSSFKFVSVDGGLNSQNLSEAGSEANLDTQFAFGLAHPIPATFFSTPGRPPFDPDVRTPTDTNEPYAVWLDFILKQADKDIPRTISTSYGDDEQTVPEAYAKRTCSEFAKLGARGVSVIFSSGDFGVGDGDPDPSSQQCFTNDGKNVTKFIPAFPASYVFSIPDQAVIDNLPDAHMAGISVTAVGATTHINPEVAVSRFFSGGGFSNYFSRPSYQEKTVDKFLASLPKGKYKGLFNPNGRVSRPLLGIESSEANQIGYPDVAAQGDHFRIFLSGRPASIGGTSASAPTFAGIVALLNDARLKAGQKTLGFLNPFLYSKGYEALNDITIGHNSGCGTPGFNATKGWDPVTGLGTPNFYKLKDLAVPKRTVYEYSYIAPDGIDHHLFAELCSNKILRRSPELPKYHDAHDADCKECLSKYISTIIYRSTYGINVAIGALILIERFQEALEARRVNFAEEVEDAGRLFFVAYMISTKVLYDGQPRMRFWTELADFQYSWQDIDQLERQFYDIVGWSVHIDGPTFNRCLVGMMDVYHCYLERHELPSAPPPVYQKVPKHEITRVPVADVFQVGTWQWQSDHASSEGKASFMPSSKVQEWSKVGWQFLESIFPLQQATFVMRSLLRALILAFCLLGSPYVGAVPTKDCAYSVKETVNVPHGWTKHSEAPADHNIVLKIGLPQPNFHELEKHLYEVSDPDHERYGQHLSKEEVEELIAPHPESLDLVNEWLSGFGITEDELVRSPAKDWVTIRVPVSLAEKMLDTKYHVYQHEKSGDYLVRTTSWSLPSNLHDHVEVVQPTTLFGRFQKEKSSIFDVVSVKDSIVQTSKTEGGLKLASGVTVDPSCNQTITVTCLQQLYNAVGFKPSAKGNSIGITGYLGQVANFQDLQSFYAEQVPAAVNSSFKFITINGGSDNQSLANAGDEADLDVEFAFGISHPIPGTFFSTGGSPPFIPDDNTPTDTNEPYTTWLDFILEQPNPPLTISTSYGDDEQTVPKSFAQRVCAGFAQLGARGVTLTFSSGDGGVGDGDPDPATQTCFTNDGRNKTAFIPGFPASVTAVGGTQHVPETAVSRFFSGGGFSNYFSRPAYQDKVVTDYLKKLPKGTYAGLFNPYAIPDVAAQGDFFRVIIGGQAFHIGGTSASSPTFAGFVALLNDVRLKAHLPPLGFLNPFIYSKGFKGLNDITVGNNAGCGTPGFNTSVGWDPGMTRLSTSFPSARTDRLPAVTGFGTPNFGILKELVLTP</sequence>
<accession>A0A409VPQ6</accession>
<evidence type="ECO:0000256" key="14">
    <source>
        <dbReference type="ARBA" id="ARBA00023180"/>
    </source>
</evidence>
<keyword evidence="19" id="KW-1185">Reference proteome</keyword>
<keyword evidence="10 15" id="KW-0720">Serine protease</keyword>
<dbReference type="PROSITE" id="PS51695">
    <property type="entry name" value="SEDOLISIN"/>
    <property type="match status" value="2"/>
</dbReference>
<dbReference type="GO" id="GO:0004252">
    <property type="term" value="F:serine-type endopeptidase activity"/>
    <property type="evidence" value="ECO:0007669"/>
    <property type="project" value="UniProtKB-UniRule"/>
</dbReference>
<dbReference type="EC" id="3.4.14.10" evidence="4"/>
<keyword evidence="8 16" id="KW-0732">Signal</keyword>
<dbReference type="SUPFAM" id="SSF54897">
    <property type="entry name" value="Protease propeptides/inhibitors"/>
    <property type="match status" value="2"/>
</dbReference>
<feature type="active site" description="Charge relay system" evidence="15">
    <location>
        <position position="1199"/>
    </location>
</feature>
<dbReference type="Pfam" id="PF09286">
    <property type="entry name" value="Pro-kuma_activ"/>
    <property type="match status" value="2"/>
</dbReference>
<evidence type="ECO:0000256" key="16">
    <source>
        <dbReference type="SAM" id="SignalP"/>
    </source>
</evidence>
<comment type="cofactor">
    <cofactor evidence="15">
        <name>Ca(2+)</name>
        <dbReference type="ChEBI" id="CHEBI:29108"/>
    </cofactor>
    <text evidence="15">Binds 1 Ca(2+) ion per subunit.</text>
</comment>
<evidence type="ECO:0000256" key="7">
    <source>
        <dbReference type="ARBA" id="ARBA00022723"/>
    </source>
</evidence>
<dbReference type="GO" id="GO:0046872">
    <property type="term" value="F:metal ion binding"/>
    <property type="evidence" value="ECO:0007669"/>
    <property type="project" value="UniProtKB-UniRule"/>
</dbReference>
<feature type="active site" description="Charge relay system" evidence="15">
    <location>
        <position position="309"/>
    </location>
</feature>
<comment type="catalytic activity">
    <reaction evidence="1">
        <text>Release of an N-terminal tripeptide from a polypeptide.</text>
        <dbReference type="EC" id="3.4.14.10"/>
    </reaction>
</comment>
<comment type="subcellular location">
    <subcellularLocation>
        <location evidence="3">Secreted</location>
        <location evidence="3">Extracellular space</location>
    </subcellularLocation>
</comment>
<dbReference type="PROSITE" id="PS00138">
    <property type="entry name" value="SUBTILASE_SER"/>
    <property type="match status" value="2"/>
</dbReference>
<evidence type="ECO:0000256" key="13">
    <source>
        <dbReference type="ARBA" id="ARBA00023145"/>
    </source>
</evidence>
<feature type="binding site" evidence="15">
    <location>
        <position position="607"/>
    </location>
    <ligand>
        <name>Ca(2+)</name>
        <dbReference type="ChEBI" id="CHEBI:29108"/>
    </ligand>
</feature>
<evidence type="ECO:0000256" key="1">
    <source>
        <dbReference type="ARBA" id="ARBA00001910"/>
    </source>
</evidence>
<keyword evidence="11 15" id="KW-0106">Calcium</keyword>
<feature type="active site" description="Charge relay system" evidence="15">
    <location>
        <position position="564"/>
    </location>
</feature>
<evidence type="ECO:0000256" key="10">
    <source>
        <dbReference type="ARBA" id="ARBA00022825"/>
    </source>
</evidence>
<evidence type="ECO:0000256" key="15">
    <source>
        <dbReference type="PROSITE-ProRule" id="PRU01032"/>
    </source>
</evidence>
<feature type="domain" description="Peptidase S53" evidence="17">
    <location>
        <begin position="1124"/>
        <end position="1497"/>
    </location>
</feature>
<evidence type="ECO:0000256" key="4">
    <source>
        <dbReference type="ARBA" id="ARBA00012462"/>
    </source>
</evidence>
<dbReference type="Gene3D" id="1.10.472.10">
    <property type="entry name" value="Cyclin-like"/>
    <property type="match status" value="1"/>
</dbReference>
<dbReference type="GO" id="GO:0005576">
    <property type="term" value="C:extracellular region"/>
    <property type="evidence" value="ECO:0007669"/>
    <property type="project" value="UniProtKB-SubCell"/>
</dbReference>
<keyword evidence="7 15" id="KW-0479">Metal-binding</keyword>
<feature type="chain" id="PRO_5019261366" description="tripeptidyl-peptidase II" evidence="16">
    <location>
        <begin position="22"/>
        <end position="1516"/>
    </location>
</feature>
<feature type="binding site" evidence="15">
    <location>
        <position position="1475"/>
    </location>
    <ligand>
        <name>Ca(2+)</name>
        <dbReference type="ChEBI" id="CHEBI:29108"/>
    </ligand>
</feature>
<evidence type="ECO:0000256" key="2">
    <source>
        <dbReference type="ARBA" id="ARBA00002451"/>
    </source>
</evidence>
<evidence type="ECO:0000256" key="9">
    <source>
        <dbReference type="ARBA" id="ARBA00022801"/>
    </source>
</evidence>
<dbReference type="InterPro" id="IPR015366">
    <property type="entry name" value="S53_propep"/>
</dbReference>
<protein>
    <recommendedName>
        <fullName evidence="4">tripeptidyl-peptidase II</fullName>
        <ecNumber evidence="4">3.4.14.10</ecNumber>
    </recommendedName>
</protein>
<dbReference type="Gene3D" id="3.40.50.200">
    <property type="entry name" value="Peptidase S8/S53 domain"/>
    <property type="match status" value="2"/>
</dbReference>